<dbReference type="Pfam" id="PF00583">
    <property type="entry name" value="Acetyltransf_1"/>
    <property type="match status" value="1"/>
</dbReference>
<proteinExistence type="inferred from homology"/>
<accession>A0A381QWR7</accession>
<evidence type="ECO:0000313" key="5">
    <source>
        <dbReference type="EMBL" id="SUZ83039.1"/>
    </source>
</evidence>
<keyword evidence="2" id="KW-0808">Transferase</keyword>
<dbReference type="SUPFAM" id="SSF55729">
    <property type="entry name" value="Acyl-CoA N-acyltransferases (Nat)"/>
    <property type="match status" value="1"/>
</dbReference>
<dbReference type="EMBL" id="UINC01001533">
    <property type="protein sequence ID" value="SUZ83039.1"/>
    <property type="molecule type" value="Genomic_DNA"/>
</dbReference>
<organism evidence="5">
    <name type="scientific">marine metagenome</name>
    <dbReference type="NCBI Taxonomy" id="408172"/>
    <lineage>
        <taxon>unclassified sequences</taxon>
        <taxon>metagenomes</taxon>
        <taxon>ecological metagenomes</taxon>
    </lineage>
</organism>
<evidence type="ECO:0000259" key="4">
    <source>
        <dbReference type="PROSITE" id="PS51186"/>
    </source>
</evidence>
<feature type="domain" description="N-acetyltransferase" evidence="4">
    <location>
        <begin position="8"/>
        <end position="159"/>
    </location>
</feature>
<dbReference type="PANTHER" id="PTHR10545">
    <property type="entry name" value="DIAMINE N-ACETYLTRANSFERASE"/>
    <property type="match status" value="1"/>
</dbReference>
<dbReference type="FunFam" id="3.40.630.30:FF:000064">
    <property type="entry name" value="GNAT family acetyltransferase"/>
    <property type="match status" value="1"/>
</dbReference>
<evidence type="ECO:0000256" key="2">
    <source>
        <dbReference type="ARBA" id="ARBA00022679"/>
    </source>
</evidence>
<sequence length="164" mass="18471">MKEIKTGFKIRQAEVEDVAEILLLIKELAVYEHLLDEVVATEELLKETLFGINSPAEVQLAYSEGAILGFSLYFRTFSTFLALPGIYLEDLYVRESARGRGVGEALLRQLAQRTLEIGGGRLEWAVLNWNEPAIGFYQKMGAAPLDEWTTYRVTGKNLQELAEN</sequence>
<comment type="similarity">
    <text evidence="1">Belongs to the acetyltransferase family.</text>
</comment>
<dbReference type="Gene3D" id="3.40.630.30">
    <property type="match status" value="1"/>
</dbReference>
<dbReference type="InterPro" id="IPR051016">
    <property type="entry name" value="Diverse_Substrate_AcTransf"/>
</dbReference>
<dbReference type="GO" id="GO:0008080">
    <property type="term" value="F:N-acetyltransferase activity"/>
    <property type="evidence" value="ECO:0007669"/>
    <property type="project" value="UniProtKB-ARBA"/>
</dbReference>
<evidence type="ECO:0000256" key="3">
    <source>
        <dbReference type="ARBA" id="ARBA00023315"/>
    </source>
</evidence>
<reference evidence="5" key="1">
    <citation type="submission" date="2018-05" db="EMBL/GenBank/DDBJ databases">
        <authorList>
            <person name="Lanie J.A."/>
            <person name="Ng W.-L."/>
            <person name="Kazmierczak K.M."/>
            <person name="Andrzejewski T.M."/>
            <person name="Davidsen T.M."/>
            <person name="Wayne K.J."/>
            <person name="Tettelin H."/>
            <person name="Glass J.I."/>
            <person name="Rusch D."/>
            <person name="Podicherti R."/>
            <person name="Tsui H.-C.T."/>
            <person name="Winkler M.E."/>
        </authorList>
    </citation>
    <scope>NUCLEOTIDE SEQUENCE</scope>
</reference>
<gene>
    <name evidence="5" type="ORF">METZ01_LOCUS35893</name>
</gene>
<dbReference type="AlphaFoldDB" id="A0A381QWR7"/>
<dbReference type="PROSITE" id="PS51186">
    <property type="entry name" value="GNAT"/>
    <property type="match status" value="1"/>
</dbReference>
<dbReference type="CDD" id="cd04301">
    <property type="entry name" value="NAT_SF"/>
    <property type="match status" value="1"/>
</dbReference>
<dbReference type="PANTHER" id="PTHR10545:SF29">
    <property type="entry name" value="GH14572P-RELATED"/>
    <property type="match status" value="1"/>
</dbReference>
<dbReference type="InterPro" id="IPR016181">
    <property type="entry name" value="Acyl_CoA_acyltransferase"/>
</dbReference>
<dbReference type="InterPro" id="IPR000182">
    <property type="entry name" value="GNAT_dom"/>
</dbReference>
<keyword evidence="3" id="KW-0012">Acyltransferase</keyword>
<evidence type="ECO:0000256" key="1">
    <source>
        <dbReference type="ARBA" id="ARBA00008694"/>
    </source>
</evidence>
<name>A0A381QWR7_9ZZZZ</name>
<protein>
    <recommendedName>
        <fullName evidence="4">N-acetyltransferase domain-containing protein</fullName>
    </recommendedName>
</protein>